<dbReference type="EMBL" id="MTKP01000168">
    <property type="protein sequence ID" value="RWX48327.1"/>
    <property type="molecule type" value="Genomic_DNA"/>
</dbReference>
<name>A0A3S3QII0_9BACT</name>
<protein>
    <submittedName>
        <fullName evidence="1">Uncharacterized protein</fullName>
    </submittedName>
</protein>
<evidence type="ECO:0000313" key="1">
    <source>
        <dbReference type="EMBL" id="RWX48327.1"/>
    </source>
</evidence>
<accession>A0A3S3QII0</accession>
<proteinExistence type="predicted"/>
<evidence type="ECO:0000313" key="2">
    <source>
        <dbReference type="Proteomes" id="UP000288086"/>
    </source>
</evidence>
<gene>
    <name evidence="1" type="ORF">VT98_11681</name>
</gene>
<organism evidence="1 2">
    <name type="scientific">Candidatus Electrothrix communis</name>
    <dbReference type="NCBI Taxonomy" id="1859133"/>
    <lineage>
        <taxon>Bacteria</taxon>
        <taxon>Pseudomonadati</taxon>
        <taxon>Thermodesulfobacteriota</taxon>
        <taxon>Desulfobulbia</taxon>
        <taxon>Desulfobulbales</taxon>
        <taxon>Desulfobulbaceae</taxon>
        <taxon>Candidatus Electrothrix</taxon>
    </lineage>
</organism>
<sequence length="169" mass="19119">MLLFTNGWEYIENQYGHSGSYRYMEIPNSKESYNMMVAGAAAFTGSIVDVEALKEQNARYKAEKVAVAKLDTCVEANDLEPVLFLLTDNAANIDDRKRAAALLPELNDLSCIEVLRNHDFSHTQLEQDINMTIHKVLTNNFLRECPYCAELIKPGPRYASIVTRNLTKI</sequence>
<dbReference type="AlphaFoldDB" id="A0A3S3QII0"/>
<reference evidence="1 2" key="1">
    <citation type="submission" date="2017-01" db="EMBL/GenBank/DDBJ databases">
        <title>The cable genome- insights into the physiology and evolution of filamentous bacteria capable of sulfide oxidation via long distance electron transfer.</title>
        <authorList>
            <person name="Schreiber L."/>
            <person name="Bjerg J.T."/>
            <person name="Boggild A."/>
            <person name="Van De Vossenberg J."/>
            <person name="Meysman F."/>
            <person name="Nielsen L.P."/>
            <person name="Schramm A."/>
            <person name="Kjeldsen K.U."/>
        </authorList>
    </citation>
    <scope>NUCLEOTIDE SEQUENCE [LARGE SCALE GENOMIC DNA]</scope>
    <source>
        <strain evidence="1">A1</strain>
    </source>
</reference>
<comment type="caution">
    <text evidence="1">The sequence shown here is derived from an EMBL/GenBank/DDBJ whole genome shotgun (WGS) entry which is preliminary data.</text>
</comment>
<dbReference type="Proteomes" id="UP000288086">
    <property type="component" value="Unassembled WGS sequence"/>
</dbReference>
<keyword evidence="2" id="KW-1185">Reference proteome</keyword>